<evidence type="ECO:0000313" key="6">
    <source>
        <dbReference type="Proteomes" id="UP001222325"/>
    </source>
</evidence>
<dbReference type="Proteomes" id="UP001222325">
    <property type="component" value="Unassembled WGS sequence"/>
</dbReference>
<evidence type="ECO:0000256" key="1">
    <source>
        <dbReference type="ARBA" id="ARBA00022980"/>
    </source>
</evidence>
<dbReference type="GO" id="GO:1990904">
    <property type="term" value="C:ribonucleoprotein complex"/>
    <property type="evidence" value="ECO:0007669"/>
    <property type="project" value="UniProtKB-KW"/>
</dbReference>
<proteinExistence type="predicted"/>
<comment type="caution">
    <text evidence="5">The sequence shown here is derived from an EMBL/GenBank/DDBJ whole genome shotgun (WGS) entry which is preliminary data.</text>
</comment>
<keyword evidence="2" id="KW-0687">Ribonucleoprotein</keyword>
<evidence type="ECO:0000256" key="3">
    <source>
        <dbReference type="SAM" id="MobiDB-lite"/>
    </source>
</evidence>
<organism evidence="5 6">
    <name type="scientific">Mycena belliarum</name>
    <dbReference type="NCBI Taxonomy" id="1033014"/>
    <lineage>
        <taxon>Eukaryota</taxon>
        <taxon>Fungi</taxon>
        <taxon>Dikarya</taxon>
        <taxon>Basidiomycota</taxon>
        <taxon>Agaricomycotina</taxon>
        <taxon>Agaricomycetes</taxon>
        <taxon>Agaricomycetidae</taxon>
        <taxon>Agaricales</taxon>
        <taxon>Marasmiineae</taxon>
        <taxon>Mycenaceae</taxon>
        <taxon>Mycena</taxon>
    </lineage>
</organism>
<dbReference type="EMBL" id="JARJCN010000036">
    <property type="protein sequence ID" value="KAJ7084794.1"/>
    <property type="molecule type" value="Genomic_DNA"/>
</dbReference>
<gene>
    <name evidence="5" type="ORF">B0H15DRAFT_910614</name>
</gene>
<dbReference type="Pfam" id="PF00338">
    <property type="entry name" value="Ribosomal_S10"/>
    <property type="match status" value="1"/>
</dbReference>
<feature type="compositionally biased region" description="Low complexity" evidence="3">
    <location>
        <begin position="48"/>
        <end position="66"/>
    </location>
</feature>
<dbReference type="InterPro" id="IPR027486">
    <property type="entry name" value="Ribosomal_uS10_dom"/>
</dbReference>
<dbReference type="SUPFAM" id="SSF54999">
    <property type="entry name" value="Ribosomal protein S10"/>
    <property type="match status" value="1"/>
</dbReference>
<keyword evidence="6" id="KW-1185">Reference proteome</keyword>
<evidence type="ECO:0000313" key="5">
    <source>
        <dbReference type="EMBL" id="KAJ7084794.1"/>
    </source>
</evidence>
<feature type="domain" description="Small ribosomal subunit protein uS10" evidence="4">
    <location>
        <begin position="195"/>
        <end position="277"/>
    </location>
</feature>
<keyword evidence="1" id="KW-0689">Ribosomal protein</keyword>
<evidence type="ECO:0000256" key="2">
    <source>
        <dbReference type="ARBA" id="ARBA00023274"/>
    </source>
</evidence>
<accession>A0AAD6U4Y2</accession>
<dbReference type="InterPro" id="IPR036838">
    <property type="entry name" value="Ribosomal_uS10_dom_sf"/>
</dbReference>
<feature type="region of interest" description="Disordered" evidence="3">
    <location>
        <begin position="31"/>
        <end position="87"/>
    </location>
</feature>
<sequence>MAYARAARGLLRGRHPALDAARALCHLALSPVSNTGRSRPPQGRDLAARAPSSERSSPPCTSPSRRGAPFRAVPLHGRVSGRRGRAHCDSARKLLTTKPAQRSRVSSAAHSLHAPSSRWLPFPFEPHPRQARRLKKIAQVLFGFRRQRNTLQTLPDGFDVRWLPLSATYTEAEYVPIIVLRRCIHRPFRHNTLMLGLFAHFATQAATTLGIPCSRTYSLPTRRKLWDGAARAVRAQEGRRKKAQDTFEWRVRRCGLIAWDADPGVLDLRRHTLGGVGMQCAKWERVPMGAGRKVRGRVIDAIHRERQQAATAKSRYLKTRPIGHLNI</sequence>
<reference evidence="5" key="1">
    <citation type="submission" date="2023-03" db="EMBL/GenBank/DDBJ databases">
        <title>Massive genome expansion in bonnet fungi (Mycena s.s.) driven by repeated elements and novel gene families across ecological guilds.</title>
        <authorList>
            <consortium name="Lawrence Berkeley National Laboratory"/>
            <person name="Harder C.B."/>
            <person name="Miyauchi S."/>
            <person name="Viragh M."/>
            <person name="Kuo A."/>
            <person name="Thoen E."/>
            <person name="Andreopoulos B."/>
            <person name="Lu D."/>
            <person name="Skrede I."/>
            <person name="Drula E."/>
            <person name="Henrissat B."/>
            <person name="Morin E."/>
            <person name="Kohler A."/>
            <person name="Barry K."/>
            <person name="LaButti K."/>
            <person name="Morin E."/>
            <person name="Salamov A."/>
            <person name="Lipzen A."/>
            <person name="Mereny Z."/>
            <person name="Hegedus B."/>
            <person name="Baldrian P."/>
            <person name="Stursova M."/>
            <person name="Weitz H."/>
            <person name="Taylor A."/>
            <person name="Grigoriev I.V."/>
            <person name="Nagy L.G."/>
            <person name="Martin F."/>
            <person name="Kauserud H."/>
        </authorList>
    </citation>
    <scope>NUCLEOTIDE SEQUENCE</scope>
    <source>
        <strain evidence="5">CBHHK173m</strain>
    </source>
</reference>
<name>A0AAD6U4Y2_9AGAR</name>
<dbReference type="GO" id="GO:0005840">
    <property type="term" value="C:ribosome"/>
    <property type="evidence" value="ECO:0007669"/>
    <property type="project" value="UniProtKB-KW"/>
</dbReference>
<evidence type="ECO:0000259" key="4">
    <source>
        <dbReference type="Pfam" id="PF00338"/>
    </source>
</evidence>
<protein>
    <recommendedName>
        <fullName evidence="4">Small ribosomal subunit protein uS10 domain-containing protein</fullName>
    </recommendedName>
</protein>
<dbReference type="AlphaFoldDB" id="A0AAD6U4Y2"/>